<keyword evidence="2" id="KW-0539">Nucleus</keyword>
<organism evidence="7 8">
    <name type="scientific">Dendroctonus ponderosae</name>
    <name type="common">Mountain pine beetle</name>
    <dbReference type="NCBI Taxonomy" id="77166"/>
    <lineage>
        <taxon>Eukaryota</taxon>
        <taxon>Metazoa</taxon>
        <taxon>Ecdysozoa</taxon>
        <taxon>Arthropoda</taxon>
        <taxon>Hexapoda</taxon>
        <taxon>Insecta</taxon>
        <taxon>Pterygota</taxon>
        <taxon>Neoptera</taxon>
        <taxon>Endopterygota</taxon>
        <taxon>Coleoptera</taxon>
        <taxon>Polyphaga</taxon>
        <taxon>Cucujiformia</taxon>
        <taxon>Curculionidae</taxon>
        <taxon>Scolytinae</taxon>
        <taxon>Dendroctonus</taxon>
    </lineage>
</organism>
<comment type="subcellular location">
    <subcellularLocation>
        <location evidence="1">Nucleus</location>
    </subcellularLocation>
</comment>
<dbReference type="GO" id="GO:0008270">
    <property type="term" value="F:zinc ion binding"/>
    <property type="evidence" value="ECO:0007669"/>
    <property type="project" value="UniProtKB-KW"/>
</dbReference>
<evidence type="ECO:0000256" key="4">
    <source>
        <dbReference type="SAM" id="MobiDB-lite"/>
    </source>
</evidence>
<dbReference type="PANTHER" id="PTHR23110">
    <property type="entry name" value="BTB DOMAIN TRANSCRIPTION FACTOR"/>
    <property type="match status" value="1"/>
</dbReference>
<dbReference type="Pfam" id="PF00651">
    <property type="entry name" value="BTB"/>
    <property type="match status" value="1"/>
</dbReference>
<evidence type="ECO:0000313" key="8">
    <source>
        <dbReference type="Proteomes" id="UP000030742"/>
    </source>
</evidence>
<feature type="domain" description="C2H2-type" evidence="6">
    <location>
        <begin position="415"/>
        <end position="443"/>
    </location>
</feature>
<dbReference type="Gene3D" id="3.30.710.10">
    <property type="entry name" value="Potassium Channel Kv1.1, Chain A"/>
    <property type="match status" value="1"/>
</dbReference>
<evidence type="ECO:0000313" key="7">
    <source>
        <dbReference type="EMBL" id="ERL91799.1"/>
    </source>
</evidence>
<feature type="compositionally biased region" description="Basic and acidic residues" evidence="4">
    <location>
        <begin position="691"/>
        <end position="702"/>
    </location>
</feature>
<feature type="region of interest" description="Disordered" evidence="4">
    <location>
        <begin position="656"/>
        <end position="702"/>
    </location>
</feature>
<dbReference type="GO" id="GO:0003006">
    <property type="term" value="P:developmental process involved in reproduction"/>
    <property type="evidence" value="ECO:0007669"/>
    <property type="project" value="UniProtKB-ARBA"/>
</dbReference>
<sequence length="702" mass="76436">MGAETPQNQQYSLRWNDFHSSIISSFGHLRDAEDFVDVTLACEGQSFEAHRVVLSACSPYFRELLKANPCQHPIIILWDIHRKDMDSLLRFMYNGEVNIGREQLKDFLKTAQTLQVKGLADVPLSKILATENNAPTSLSEQNISTSVSIPWSTDGLERNHDTSSSPNPKKKPKLSNNAVSSTGGNSRSSYGDNESILGQALEGGPSIIVKAKRNINSPTHHSRSNGDDSDGSDSGPSDHGDGEPITPKLEQEYQNMIDDHNIFHPNGSIMDPSRAPFPNIMGYQDYAALSGVMAGPSGMNGTPNDFGSTGIPEQDANRGDFKRTAPPRHRQAHSSFNAGSAPPYNMKYECPLCESVLKDIVSARVHLEEHYPRESLYCPVAECGRQFAHPNSPADDLWIYPGTHLEDKHTVCPGYRCVLCGTIAKSRNSLHSHMSRQHRGISTKDLPVLPMPSAFDPELASRLFAKAGIKISPAELLARSSPTGPRRSDVKLDAKSAYTGAASEGGSSICGDNDPEDLTVTHPRYGGFDYHSPASQINNFTSSRYNASAPAISAKIVDSLQNLSAEHYPAPLPPPVSSANMSGTGIIDTYLQLLADQNLYRGMALPDPGSAVSQAAKMAQLAVGKATQQKFIEKLHRQMLAAKNVGESIEQIIRNGTHTSLNNPVELEKEEADSSGAEDEDYSDEEIEPETETKPEPNNHVD</sequence>
<evidence type="ECO:0008006" key="9">
    <source>
        <dbReference type="Google" id="ProtNLM"/>
    </source>
</evidence>
<keyword evidence="3" id="KW-0862">Zinc</keyword>
<dbReference type="SUPFAM" id="SSF54695">
    <property type="entry name" value="POZ domain"/>
    <property type="match status" value="1"/>
</dbReference>
<dbReference type="Proteomes" id="UP000030742">
    <property type="component" value="Unassembled WGS sequence"/>
</dbReference>
<evidence type="ECO:0000256" key="1">
    <source>
        <dbReference type="ARBA" id="ARBA00004123"/>
    </source>
</evidence>
<dbReference type="GO" id="GO:0006357">
    <property type="term" value="P:regulation of transcription by RNA polymerase II"/>
    <property type="evidence" value="ECO:0007669"/>
    <property type="project" value="TreeGrafter"/>
</dbReference>
<dbReference type="InterPro" id="IPR000210">
    <property type="entry name" value="BTB/POZ_dom"/>
</dbReference>
<dbReference type="GO" id="GO:0005634">
    <property type="term" value="C:nucleus"/>
    <property type="evidence" value="ECO:0007669"/>
    <property type="project" value="UniProtKB-SubCell"/>
</dbReference>
<feature type="region of interest" description="Disordered" evidence="4">
    <location>
        <begin position="215"/>
        <end position="246"/>
    </location>
</feature>
<dbReference type="PROSITE" id="PS00028">
    <property type="entry name" value="ZINC_FINGER_C2H2_1"/>
    <property type="match status" value="1"/>
</dbReference>
<gene>
    <name evidence="7" type="ORF">D910_09124</name>
</gene>
<dbReference type="OrthoDB" id="10261408at2759"/>
<feature type="domain" description="BTB" evidence="5">
    <location>
        <begin position="36"/>
        <end position="101"/>
    </location>
</feature>
<dbReference type="InterPro" id="IPR011333">
    <property type="entry name" value="SKP1/BTB/POZ_sf"/>
</dbReference>
<dbReference type="GO" id="GO:0048468">
    <property type="term" value="P:cell development"/>
    <property type="evidence" value="ECO:0007669"/>
    <property type="project" value="UniProtKB-ARBA"/>
</dbReference>
<dbReference type="EMBL" id="KB632303">
    <property type="protein sequence ID" value="ERL91799.1"/>
    <property type="molecule type" value="Genomic_DNA"/>
</dbReference>
<dbReference type="GO" id="GO:0048513">
    <property type="term" value="P:animal organ development"/>
    <property type="evidence" value="ECO:0007669"/>
    <property type="project" value="UniProtKB-ARBA"/>
</dbReference>
<feature type="region of interest" description="Disordered" evidence="4">
    <location>
        <begin position="150"/>
        <end position="198"/>
    </location>
</feature>
<evidence type="ECO:0000259" key="6">
    <source>
        <dbReference type="PROSITE" id="PS50157"/>
    </source>
</evidence>
<proteinExistence type="predicted"/>
<dbReference type="AlphaFoldDB" id="U4UCW7"/>
<feature type="compositionally biased region" description="Polar residues" evidence="4">
    <location>
        <begin position="178"/>
        <end position="192"/>
    </location>
</feature>
<evidence type="ECO:0000259" key="5">
    <source>
        <dbReference type="PROSITE" id="PS50097"/>
    </source>
</evidence>
<dbReference type="SMART" id="SM00355">
    <property type="entry name" value="ZnF_C2H2"/>
    <property type="match status" value="2"/>
</dbReference>
<dbReference type="PROSITE" id="PS50157">
    <property type="entry name" value="ZINC_FINGER_C2H2_2"/>
    <property type="match status" value="1"/>
</dbReference>
<dbReference type="PANTHER" id="PTHR23110:SF98">
    <property type="entry name" value="PRE-LOLA-G, ISOFORM C-RELATED"/>
    <property type="match status" value="1"/>
</dbReference>
<keyword evidence="3" id="KW-0479">Metal-binding</keyword>
<dbReference type="InterPro" id="IPR051095">
    <property type="entry name" value="Dros_DevTransReg"/>
</dbReference>
<dbReference type="CDD" id="cd18315">
    <property type="entry name" value="BTB_POZ_BAB-like"/>
    <property type="match status" value="1"/>
</dbReference>
<keyword evidence="3" id="KW-0863">Zinc-finger</keyword>
<dbReference type="SMART" id="SM00225">
    <property type="entry name" value="BTB"/>
    <property type="match status" value="1"/>
</dbReference>
<name>U4UCW7_DENPD</name>
<dbReference type="PROSITE" id="PS50097">
    <property type="entry name" value="BTB"/>
    <property type="match status" value="1"/>
</dbReference>
<protein>
    <recommendedName>
        <fullName evidence="9">BTB domain-containing protein</fullName>
    </recommendedName>
</protein>
<accession>U4UCW7</accession>
<reference evidence="7 8" key="1">
    <citation type="journal article" date="2013" name="Genome Biol.">
        <title>Draft genome of the mountain pine beetle, Dendroctonus ponderosae Hopkins, a major forest pest.</title>
        <authorList>
            <person name="Keeling C.I."/>
            <person name="Yuen M.M."/>
            <person name="Liao N.Y."/>
            <person name="Docking T.R."/>
            <person name="Chan S.K."/>
            <person name="Taylor G.A."/>
            <person name="Palmquist D.L."/>
            <person name="Jackman S.D."/>
            <person name="Nguyen A."/>
            <person name="Li M."/>
            <person name="Henderson H."/>
            <person name="Janes J.K."/>
            <person name="Zhao Y."/>
            <person name="Pandoh P."/>
            <person name="Moore R."/>
            <person name="Sperling F.A."/>
            <person name="Huber D.P."/>
            <person name="Birol I."/>
            <person name="Jones S.J."/>
            <person name="Bohlmann J."/>
        </authorList>
    </citation>
    <scope>NUCLEOTIDE SEQUENCE</scope>
</reference>
<feature type="compositionally biased region" description="Acidic residues" evidence="4">
    <location>
        <begin position="668"/>
        <end position="690"/>
    </location>
</feature>
<dbReference type="InterPro" id="IPR013087">
    <property type="entry name" value="Znf_C2H2_type"/>
</dbReference>
<evidence type="ECO:0000256" key="2">
    <source>
        <dbReference type="ARBA" id="ARBA00023242"/>
    </source>
</evidence>
<evidence type="ECO:0000256" key="3">
    <source>
        <dbReference type="PROSITE-ProRule" id="PRU00042"/>
    </source>
</evidence>